<organism evidence="3 4">
    <name type="scientific">Candidatus Enterococcus myersii</name>
    <dbReference type="NCBI Taxonomy" id="2815322"/>
    <lineage>
        <taxon>Bacteria</taxon>
        <taxon>Bacillati</taxon>
        <taxon>Bacillota</taxon>
        <taxon>Bacilli</taxon>
        <taxon>Lactobacillales</taxon>
        <taxon>Enterococcaceae</taxon>
        <taxon>Enterococcus</taxon>
    </lineage>
</organism>
<accession>A0ABS3H9W5</accession>
<keyword evidence="4" id="KW-1185">Reference proteome</keyword>
<comment type="caution">
    <text evidence="3">The sequence shown here is derived from an EMBL/GenBank/DDBJ whole genome shotgun (WGS) entry which is preliminary data.</text>
</comment>
<feature type="compositionally biased region" description="Basic and acidic residues" evidence="1">
    <location>
        <begin position="64"/>
        <end position="80"/>
    </location>
</feature>
<gene>
    <name evidence="3" type="ORF">JZO76_12025</name>
</gene>
<dbReference type="Proteomes" id="UP000664256">
    <property type="component" value="Unassembled WGS sequence"/>
</dbReference>
<feature type="compositionally biased region" description="Basic and acidic residues" evidence="1">
    <location>
        <begin position="44"/>
        <end position="54"/>
    </location>
</feature>
<evidence type="ECO:0000256" key="2">
    <source>
        <dbReference type="SAM" id="SignalP"/>
    </source>
</evidence>
<evidence type="ECO:0000313" key="4">
    <source>
        <dbReference type="Proteomes" id="UP000664256"/>
    </source>
</evidence>
<feature type="compositionally biased region" description="Low complexity" evidence="1">
    <location>
        <begin position="32"/>
        <end position="43"/>
    </location>
</feature>
<feature type="chain" id="PRO_5045913344" description="Lipoprotein" evidence="2">
    <location>
        <begin position="19"/>
        <end position="267"/>
    </location>
</feature>
<sequence length="267" mass="29150">MKKIILLGALLLTLAACASKTPAANSEEDKSTAQTNATTTTTDKNSETKTKSSESTKNTTKSSSSEKKADALAKLKKENPKTLLPTNIPRDENRALNIAMDKQKDSLAVLYYIMDAPLVLNDQSLNQQTPFARYKMEQFASKDAAKKAVNYQFDEGGQKVDLGHDITAYSQGAAGSTYLNWKEGNWSIVLRASNVNGQDGTALAKEVVNYLEKAMLPAPKSVGQITIDMAQNGYESNQVVWQVDKTVYTVTHEDTIPALEMAVSMNK</sequence>
<evidence type="ECO:0000256" key="1">
    <source>
        <dbReference type="SAM" id="MobiDB-lite"/>
    </source>
</evidence>
<name>A0ABS3H9W5_9ENTE</name>
<reference evidence="3 4" key="1">
    <citation type="submission" date="2021-03" db="EMBL/GenBank/DDBJ databases">
        <title>Enterococcal diversity collection.</title>
        <authorList>
            <person name="Gilmore M.S."/>
            <person name="Schwartzman J."/>
            <person name="Van Tyne D."/>
            <person name="Martin M."/>
            <person name="Earl A.M."/>
            <person name="Manson A.L."/>
            <person name="Straub T."/>
            <person name="Salamzade R."/>
            <person name="Saavedra J."/>
            <person name="Lebreton F."/>
            <person name="Prichula J."/>
            <person name="Schaufler K."/>
            <person name="Gaca A."/>
            <person name="Sgardioli B."/>
            <person name="Wagenaar J."/>
            <person name="Strong T."/>
        </authorList>
    </citation>
    <scope>NUCLEOTIDE SEQUENCE [LARGE SCALE GENOMIC DNA]</scope>
    <source>
        <strain evidence="3 4">MJM12</strain>
    </source>
</reference>
<evidence type="ECO:0008006" key="5">
    <source>
        <dbReference type="Google" id="ProtNLM"/>
    </source>
</evidence>
<evidence type="ECO:0000313" key="3">
    <source>
        <dbReference type="EMBL" id="MBO0450249.1"/>
    </source>
</evidence>
<dbReference type="RefSeq" id="WP_206904826.1">
    <property type="nucleotide sequence ID" value="NZ_JAFLVT010000018.1"/>
</dbReference>
<dbReference type="PROSITE" id="PS51257">
    <property type="entry name" value="PROKAR_LIPOPROTEIN"/>
    <property type="match status" value="1"/>
</dbReference>
<keyword evidence="2" id="KW-0732">Signal</keyword>
<protein>
    <recommendedName>
        <fullName evidence="5">Lipoprotein</fullName>
    </recommendedName>
</protein>
<feature type="signal peptide" evidence="2">
    <location>
        <begin position="1"/>
        <end position="18"/>
    </location>
</feature>
<feature type="region of interest" description="Disordered" evidence="1">
    <location>
        <begin position="21"/>
        <end position="88"/>
    </location>
</feature>
<dbReference type="EMBL" id="JAFLVT010000018">
    <property type="protein sequence ID" value="MBO0450249.1"/>
    <property type="molecule type" value="Genomic_DNA"/>
</dbReference>
<proteinExistence type="predicted"/>